<name>A0A0W0Z4C7_LEGSP</name>
<dbReference type="RefSeq" id="WP_058483416.1">
    <property type="nucleotide sequence ID" value="NZ_CAAAII010000001.1"/>
</dbReference>
<dbReference type="PATRIC" id="fig|452.5.peg.1646"/>
<dbReference type="OrthoDB" id="5290748at2"/>
<evidence type="ECO:0000256" key="2">
    <source>
        <dbReference type="ARBA" id="ARBA00006521"/>
    </source>
</evidence>
<evidence type="ECO:0000256" key="10">
    <source>
        <dbReference type="ARBA" id="ARBA00023014"/>
    </source>
</evidence>
<evidence type="ECO:0000256" key="1">
    <source>
        <dbReference type="ARBA" id="ARBA00001400"/>
    </source>
</evidence>
<accession>A0A0W0Z4C7</accession>
<dbReference type="EC" id="3.2.2.27" evidence="3"/>
<evidence type="ECO:0000256" key="3">
    <source>
        <dbReference type="ARBA" id="ARBA00012030"/>
    </source>
</evidence>
<keyword evidence="10" id="KW-0411">Iron-sulfur</keyword>
<comment type="caution">
    <text evidence="13">The sequence shown here is derived from an EMBL/GenBank/DDBJ whole genome shotgun (WGS) entry which is preliminary data.</text>
</comment>
<dbReference type="GO" id="GO:0006281">
    <property type="term" value="P:DNA repair"/>
    <property type="evidence" value="ECO:0007669"/>
    <property type="project" value="UniProtKB-KW"/>
</dbReference>
<keyword evidence="6" id="KW-0479">Metal-binding</keyword>
<dbReference type="SMART" id="SM00986">
    <property type="entry name" value="UDG"/>
    <property type="match status" value="1"/>
</dbReference>
<evidence type="ECO:0000313" key="14">
    <source>
        <dbReference type="Proteomes" id="UP000054877"/>
    </source>
</evidence>
<organism evidence="13 14">
    <name type="scientific">Legionella spiritensis</name>
    <dbReference type="NCBI Taxonomy" id="452"/>
    <lineage>
        <taxon>Bacteria</taxon>
        <taxon>Pseudomonadati</taxon>
        <taxon>Pseudomonadota</taxon>
        <taxon>Gammaproteobacteria</taxon>
        <taxon>Legionellales</taxon>
        <taxon>Legionellaceae</taxon>
        <taxon>Legionella</taxon>
    </lineage>
</organism>
<dbReference type="Gene3D" id="3.40.470.10">
    <property type="entry name" value="Uracil-DNA glycosylase-like domain"/>
    <property type="match status" value="1"/>
</dbReference>
<evidence type="ECO:0000256" key="11">
    <source>
        <dbReference type="ARBA" id="ARBA00023204"/>
    </source>
</evidence>
<evidence type="ECO:0000256" key="9">
    <source>
        <dbReference type="ARBA" id="ARBA00023004"/>
    </source>
</evidence>
<dbReference type="InterPro" id="IPR036895">
    <property type="entry name" value="Uracil-DNA_glycosylase-like_sf"/>
</dbReference>
<evidence type="ECO:0000256" key="6">
    <source>
        <dbReference type="ARBA" id="ARBA00022723"/>
    </source>
</evidence>
<dbReference type="EMBL" id="LNYX01000014">
    <property type="protein sequence ID" value="KTD63973.1"/>
    <property type="molecule type" value="Genomic_DNA"/>
</dbReference>
<dbReference type="AlphaFoldDB" id="A0A0W0Z4C7"/>
<dbReference type="SUPFAM" id="SSF52141">
    <property type="entry name" value="Uracil-DNA glycosylase-like"/>
    <property type="match status" value="1"/>
</dbReference>
<dbReference type="Pfam" id="PF03167">
    <property type="entry name" value="UDG"/>
    <property type="match status" value="1"/>
</dbReference>
<dbReference type="InterPro" id="IPR005122">
    <property type="entry name" value="Uracil-DNA_glycosylase-like"/>
</dbReference>
<evidence type="ECO:0000256" key="5">
    <source>
        <dbReference type="ARBA" id="ARBA00022485"/>
    </source>
</evidence>
<keyword evidence="8" id="KW-0378">Hydrolase</keyword>
<dbReference type="PANTHER" id="PTHR33693:SF1">
    <property type="entry name" value="TYPE-4 URACIL-DNA GLYCOSYLASE"/>
    <property type="match status" value="1"/>
</dbReference>
<comment type="catalytic activity">
    <reaction evidence="1">
        <text>Hydrolyzes single-stranded DNA or mismatched double-stranded DNA and polynucleotides, releasing free uracil.</text>
        <dbReference type="EC" id="3.2.2.27"/>
    </reaction>
</comment>
<gene>
    <name evidence="13" type="ORF">Lspi_1492</name>
</gene>
<evidence type="ECO:0000256" key="7">
    <source>
        <dbReference type="ARBA" id="ARBA00022763"/>
    </source>
</evidence>
<dbReference type="InterPro" id="IPR005273">
    <property type="entry name" value="Ura-DNA_glyco_family4"/>
</dbReference>
<sequence length="213" mass="24273">MLDHLQQYYLQQMGVELWQLRERDNVRPLKQLALEVASCQRCPLHKSRTNVVFARGNPCADLMIIGEAPGFYEDKQGLPFVGKAGGLLNRMLQGIGLDEQSVYIANVLKCRPPDNRDPAADEIQMCRNYLVEQINLIQPALILALGRFAGQFLSGKSLTLHQLRTKIHHYEQIPFIVTYHPAYLLRNPRDKSRAYDDLLKVKGFLSSREVCPA</sequence>
<dbReference type="SMART" id="SM00987">
    <property type="entry name" value="UreE_C"/>
    <property type="match status" value="1"/>
</dbReference>
<dbReference type="GO" id="GO:0046872">
    <property type="term" value="F:metal ion binding"/>
    <property type="evidence" value="ECO:0007669"/>
    <property type="project" value="UniProtKB-KW"/>
</dbReference>
<evidence type="ECO:0000313" key="13">
    <source>
        <dbReference type="EMBL" id="KTD63973.1"/>
    </source>
</evidence>
<feature type="domain" description="Uracil-DNA glycosylase-like" evidence="12">
    <location>
        <begin position="53"/>
        <end position="199"/>
    </location>
</feature>
<dbReference type="NCBIfam" id="TIGR00758">
    <property type="entry name" value="UDG_fam4"/>
    <property type="match status" value="1"/>
</dbReference>
<dbReference type="InterPro" id="IPR051536">
    <property type="entry name" value="UDG_Type-4/5"/>
</dbReference>
<dbReference type="CDD" id="cd10030">
    <property type="entry name" value="UDG-F4_TTUDGA_SPO1dp_like"/>
    <property type="match status" value="1"/>
</dbReference>
<dbReference type="GO" id="GO:0004844">
    <property type="term" value="F:uracil DNA N-glycosylase activity"/>
    <property type="evidence" value="ECO:0007669"/>
    <property type="project" value="UniProtKB-EC"/>
</dbReference>
<keyword evidence="9" id="KW-0408">Iron</keyword>
<comment type="similarity">
    <text evidence="2">Belongs to the uracil-DNA glycosylase (UDG) superfamily. Type 4 (UDGa) family.</text>
</comment>
<dbReference type="GO" id="GO:0051539">
    <property type="term" value="F:4 iron, 4 sulfur cluster binding"/>
    <property type="evidence" value="ECO:0007669"/>
    <property type="project" value="UniProtKB-KW"/>
</dbReference>
<proteinExistence type="inferred from homology"/>
<keyword evidence="11" id="KW-0234">DNA repair</keyword>
<keyword evidence="5" id="KW-0004">4Fe-4S</keyword>
<dbReference type="Proteomes" id="UP000054877">
    <property type="component" value="Unassembled WGS sequence"/>
</dbReference>
<protein>
    <recommendedName>
        <fullName evidence="4">Type-4 uracil-DNA glycosylase</fullName>
        <ecNumber evidence="3">3.2.2.27</ecNumber>
    </recommendedName>
</protein>
<dbReference type="PANTHER" id="PTHR33693">
    <property type="entry name" value="TYPE-5 URACIL-DNA GLYCOSYLASE"/>
    <property type="match status" value="1"/>
</dbReference>
<keyword evidence="7" id="KW-0227">DNA damage</keyword>
<dbReference type="STRING" id="452.Lspi_1492"/>
<evidence type="ECO:0000256" key="8">
    <source>
        <dbReference type="ARBA" id="ARBA00022801"/>
    </source>
</evidence>
<evidence type="ECO:0000259" key="12">
    <source>
        <dbReference type="SMART" id="SM00986"/>
    </source>
</evidence>
<keyword evidence="14" id="KW-1185">Reference proteome</keyword>
<evidence type="ECO:0000256" key="4">
    <source>
        <dbReference type="ARBA" id="ARBA00019403"/>
    </source>
</evidence>
<reference evidence="13 14" key="1">
    <citation type="submission" date="2015-11" db="EMBL/GenBank/DDBJ databases">
        <title>Genomic analysis of 38 Legionella species identifies large and diverse effector repertoires.</title>
        <authorList>
            <person name="Burstein D."/>
            <person name="Amaro F."/>
            <person name="Zusman T."/>
            <person name="Lifshitz Z."/>
            <person name="Cohen O."/>
            <person name="Gilbert J.A."/>
            <person name="Pupko T."/>
            <person name="Shuman H.A."/>
            <person name="Segal G."/>
        </authorList>
    </citation>
    <scope>NUCLEOTIDE SEQUENCE [LARGE SCALE GENOMIC DNA]</scope>
    <source>
        <strain evidence="13 14">Mt.St.Helens-9</strain>
    </source>
</reference>